<dbReference type="InterPro" id="IPR052787">
    <property type="entry name" value="MAVS"/>
</dbReference>
<evidence type="ECO:0000256" key="1">
    <source>
        <dbReference type="ARBA" id="ARBA00022499"/>
    </source>
</evidence>
<keyword evidence="2" id="KW-0597">Phosphoprotein</keyword>
<keyword evidence="7" id="KW-1185">Reference proteome</keyword>
<evidence type="ECO:0000256" key="2">
    <source>
        <dbReference type="ARBA" id="ARBA00022553"/>
    </source>
</evidence>
<keyword evidence="3" id="KW-0832">Ubl conjugation</keyword>
<sequence length="442" mass="49628">MAGVNSRFAQVSEAEILQIQDEAVPENTKKATKYGLKVFKDWFSQQEEFTTDIEEMNKEELNKCLRKFYMSARKQDGGYYNKATLTSIRAAIDRHLRNEPHNKPFSIISDSQFTEANKALNSFLKTLSKSGQICSTVHKPALTTEAVSKLYEAGELVDERCHDPQKLQQTAWFFITLYFGRRGRENQRQLTKSSLKLSKTPNSGLEYFELNRETPGGVFSTKNHQGGLDGTDDPSDGKMFEGKGLANCPVAVVKAYLSHLNPKCEALFQKPLTGAKFKPSSDVIWYSTLPLGHNTIDSMMKNMCLRAGIDPPFTNHCVRSTTVNILSSKDMKNRHIRAVTGHKSDASLESYNDRPTFEQFKNMSSAITDFINFCRPDHQVAINPLAEVNHSPLETVSKEIHSSKSTNVQENIFVQENMSTNAAHGIISGGSFSNCSFNFNFK</sequence>
<dbReference type="Pfam" id="PF12012">
    <property type="entry name" value="DUF3504"/>
    <property type="match status" value="1"/>
</dbReference>
<evidence type="ECO:0000313" key="7">
    <source>
        <dbReference type="Proteomes" id="UP001159405"/>
    </source>
</evidence>
<keyword evidence="4" id="KW-0233">DNA recombination</keyword>
<dbReference type="Gene3D" id="1.10.443.10">
    <property type="entry name" value="Intergrase catalytic core"/>
    <property type="match status" value="1"/>
</dbReference>
<dbReference type="InterPro" id="IPR021893">
    <property type="entry name" value="ZMYM2-like_C"/>
</dbReference>
<comment type="caution">
    <text evidence="6">The sequence shown here is derived from an EMBL/GenBank/DDBJ whole genome shotgun (WGS) entry which is preliminary data.</text>
</comment>
<reference evidence="6 7" key="1">
    <citation type="submission" date="2022-05" db="EMBL/GenBank/DDBJ databases">
        <authorList>
            <consortium name="Genoscope - CEA"/>
            <person name="William W."/>
        </authorList>
    </citation>
    <scope>NUCLEOTIDE SEQUENCE [LARGE SCALE GENOMIC DNA]</scope>
</reference>
<proteinExistence type="predicted"/>
<evidence type="ECO:0000313" key="6">
    <source>
        <dbReference type="EMBL" id="CAH3043648.1"/>
    </source>
</evidence>
<evidence type="ECO:0000256" key="4">
    <source>
        <dbReference type="ARBA" id="ARBA00023172"/>
    </source>
</evidence>
<dbReference type="InterPro" id="IPR013762">
    <property type="entry name" value="Integrase-like_cat_sf"/>
</dbReference>
<dbReference type="Proteomes" id="UP001159405">
    <property type="component" value="Unassembled WGS sequence"/>
</dbReference>
<gene>
    <name evidence="6" type="ORF">PLOB_00002570</name>
</gene>
<dbReference type="PANTHER" id="PTHR21446">
    <property type="entry name" value="DUF3504 DOMAIN-CONTAINING PROTEIN"/>
    <property type="match status" value="1"/>
</dbReference>
<dbReference type="PANTHER" id="PTHR21446:SF12">
    <property type="entry name" value="POTASSIUM CHANNEL TETRAMERIZATION DOMAIN CONTAINING 1"/>
    <property type="match status" value="1"/>
</dbReference>
<evidence type="ECO:0000259" key="5">
    <source>
        <dbReference type="Pfam" id="PF12012"/>
    </source>
</evidence>
<dbReference type="InterPro" id="IPR011010">
    <property type="entry name" value="DNA_brk_join_enz"/>
</dbReference>
<organism evidence="6 7">
    <name type="scientific">Porites lobata</name>
    <dbReference type="NCBI Taxonomy" id="104759"/>
    <lineage>
        <taxon>Eukaryota</taxon>
        <taxon>Metazoa</taxon>
        <taxon>Cnidaria</taxon>
        <taxon>Anthozoa</taxon>
        <taxon>Hexacorallia</taxon>
        <taxon>Scleractinia</taxon>
        <taxon>Fungiina</taxon>
        <taxon>Poritidae</taxon>
        <taxon>Porites</taxon>
    </lineage>
</organism>
<name>A0ABN8N5U8_9CNID</name>
<accession>A0ABN8N5U8</accession>
<dbReference type="EMBL" id="CALNXK010000011">
    <property type="protein sequence ID" value="CAH3043648.1"/>
    <property type="molecule type" value="Genomic_DNA"/>
</dbReference>
<evidence type="ECO:0000256" key="3">
    <source>
        <dbReference type="ARBA" id="ARBA00022843"/>
    </source>
</evidence>
<protein>
    <recommendedName>
        <fullName evidence="5">ZMYM2-like/QRICH1 C-terminal domain-containing protein</fullName>
    </recommendedName>
</protein>
<keyword evidence="1" id="KW-1017">Isopeptide bond</keyword>
<dbReference type="SUPFAM" id="SSF56349">
    <property type="entry name" value="DNA breaking-rejoining enzymes"/>
    <property type="match status" value="1"/>
</dbReference>
<feature type="domain" description="ZMYM2-like/QRICH1 C-terminal" evidence="5">
    <location>
        <begin position="161"/>
        <end position="304"/>
    </location>
</feature>